<dbReference type="InterPro" id="IPR002736">
    <property type="entry name" value="CitG"/>
</dbReference>
<keyword evidence="4" id="KW-1185">Reference proteome</keyword>
<dbReference type="RefSeq" id="WP_074375006.1">
    <property type="nucleotide sequence ID" value="NZ_AP024907.1"/>
</dbReference>
<accession>A0A1N6MAV2</accession>
<reference evidence="1 4" key="3">
    <citation type="journal article" date="2020" name="J. Nat. Prod.">
        <title>Genomics-Metabolomics Profiling Disclosed Marine Vibrio spartinae 3.6 as a Producer of a New Branched Side Chain Prodigiosin.</title>
        <authorList>
            <person name="Vitale G.A."/>
            <person name="Sciarretta M."/>
            <person name="Palma Esposito F."/>
            <person name="January G.G."/>
            <person name="Giaccio M."/>
            <person name="Bunk B."/>
            <person name="Sproer C."/>
            <person name="Bajerski F."/>
            <person name="Power D."/>
            <person name="Festa C."/>
            <person name="Monti M.C."/>
            <person name="D'Auria M.V."/>
            <person name="de Pascale D."/>
        </authorList>
    </citation>
    <scope>NUCLEOTIDE SEQUENCE [LARGE SCALE GENOMIC DNA]</scope>
    <source>
        <strain evidence="1 4">3.6</strain>
    </source>
</reference>
<dbReference type="EMBL" id="FSSB01000033">
    <property type="protein sequence ID" value="SIO96579.1"/>
    <property type="molecule type" value="Genomic_DNA"/>
</dbReference>
<dbReference type="GO" id="GO:0005524">
    <property type="term" value="F:ATP binding"/>
    <property type="evidence" value="ECO:0007669"/>
    <property type="project" value="InterPro"/>
</dbReference>
<organism evidence="2 3">
    <name type="scientific">Vibrio spartinae</name>
    <dbReference type="NCBI Taxonomy" id="1918945"/>
    <lineage>
        <taxon>Bacteria</taxon>
        <taxon>Pseudomonadati</taxon>
        <taxon>Pseudomonadota</taxon>
        <taxon>Gammaproteobacteria</taxon>
        <taxon>Vibrionales</taxon>
        <taxon>Vibrionaceae</taxon>
        <taxon>Vibrio</taxon>
    </lineage>
</organism>
<proteinExistence type="predicted"/>
<dbReference type="AlphaFoldDB" id="A0A1N6MAV2"/>
<protein>
    <submittedName>
        <fullName evidence="2">Triphosphoribosyl-dephospho-CoA synthase</fullName>
    </submittedName>
</protein>
<reference evidence="1" key="2">
    <citation type="submission" date="2019-11" db="EMBL/GenBank/DDBJ databases">
        <authorList>
            <person name="January G."/>
            <person name="Bunk B."/>
        </authorList>
    </citation>
    <scope>NUCLEOTIDE SEQUENCE</scope>
    <source>
        <strain evidence="1">3.6</strain>
    </source>
</reference>
<evidence type="ECO:0000313" key="1">
    <source>
        <dbReference type="EMBL" id="QMV13781.1"/>
    </source>
</evidence>
<dbReference type="Pfam" id="PF01874">
    <property type="entry name" value="CitG"/>
    <property type="match status" value="1"/>
</dbReference>
<reference evidence="2 3" key="1">
    <citation type="submission" date="2016-12" db="EMBL/GenBank/DDBJ databases">
        <authorList>
            <person name="Song W.-J."/>
            <person name="Kurnit D.M."/>
        </authorList>
    </citation>
    <scope>NUCLEOTIDE SEQUENCE [LARGE SCALE GENOMIC DNA]</scope>
    <source>
        <strain evidence="2 3">CECT 9026</strain>
    </source>
</reference>
<evidence type="ECO:0000313" key="2">
    <source>
        <dbReference type="EMBL" id="SIO96579.1"/>
    </source>
</evidence>
<gene>
    <name evidence="2" type="ORF">VSP9026_04382</name>
    <name evidence="1" type="ORF">Vspart_01023</name>
</gene>
<dbReference type="EMBL" id="CP046268">
    <property type="protein sequence ID" value="QMV13781.1"/>
    <property type="molecule type" value="Genomic_DNA"/>
</dbReference>
<name>A0A1N6MAV2_9VIBR</name>
<evidence type="ECO:0000313" key="3">
    <source>
        <dbReference type="Proteomes" id="UP000184774"/>
    </source>
</evidence>
<dbReference type="Proteomes" id="UP000184774">
    <property type="component" value="Unassembled WGS sequence"/>
</dbReference>
<dbReference type="Proteomes" id="UP000515264">
    <property type="component" value="Chromosome 1"/>
</dbReference>
<sequence>MNDCIEEFGLTGARGETASGYQTIMTYSLPAALFEGASAEQALWQVSLTLMVYNQDTHVA</sequence>
<evidence type="ECO:0000313" key="4">
    <source>
        <dbReference type="Proteomes" id="UP000515264"/>
    </source>
</evidence>
<dbReference type="GO" id="GO:0046917">
    <property type="term" value="F:triphosphoribosyl-dephospho-CoA synthase activity"/>
    <property type="evidence" value="ECO:0007669"/>
    <property type="project" value="InterPro"/>
</dbReference>